<feature type="region of interest" description="Disordered" evidence="1">
    <location>
        <begin position="60"/>
        <end position="92"/>
    </location>
</feature>
<evidence type="ECO:0000313" key="3">
    <source>
        <dbReference type="Proteomes" id="UP001341281"/>
    </source>
</evidence>
<gene>
    <name evidence="2" type="ORF">U9M48_025297</name>
</gene>
<protein>
    <submittedName>
        <fullName evidence="2">Uncharacterized protein</fullName>
    </submittedName>
</protein>
<dbReference type="Proteomes" id="UP001341281">
    <property type="component" value="Chromosome 05"/>
</dbReference>
<name>A0AAQ3TUN1_PASNO</name>
<dbReference type="EMBL" id="CP144749">
    <property type="protein sequence ID" value="WVZ77432.1"/>
    <property type="molecule type" value="Genomic_DNA"/>
</dbReference>
<sequence>MTFTAWTLGQTDDQAWQIFLKKYQWNVVMAFLYMRTARLQGQPISTLLEKAFTAPQTLAALDPPALPPSPLPPRRPSGTSSRSGDGGVPARRACVPGALFTLTETRDDSSLRRRAILAATPSFRNNKRVGEHHQLDILAGRTKAATTIVRGPQTSLRSSSLLLIWKHTHPTPSCRASLCFYHHDTAQDVLFEAQRHRMLT</sequence>
<evidence type="ECO:0000313" key="2">
    <source>
        <dbReference type="EMBL" id="WVZ77432.1"/>
    </source>
</evidence>
<feature type="compositionally biased region" description="Pro residues" evidence="1">
    <location>
        <begin position="64"/>
        <end position="75"/>
    </location>
</feature>
<evidence type="ECO:0000256" key="1">
    <source>
        <dbReference type="SAM" id="MobiDB-lite"/>
    </source>
</evidence>
<accession>A0AAQ3TUN1</accession>
<keyword evidence="3" id="KW-1185">Reference proteome</keyword>
<organism evidence="2 3">
    <name type="scientific">Paspalum notatum var. saurae</name>
    <dbReference type="NCBI Taxonomy" id="547442"/>
    <lineage>
        <taxon>Eukaryota</taxon>
        <taxon>Viridiplantae</taxon>
        <taxon>Streptophyta</taxon>
        <taxon>Embryophyta</taxon>
        <taxon>Tracheophyta</taxon>
        <taxon>Spermatophyta</taxon>
        <taxon>Magnoliopsida</taxon>
        <taxon>Liliopsida</taxon>
        <taxon>Poales</taxon>
        <taxon>Poaceae</taxon>
        <taxon>PACMAD clade</taxon>
        <taxon>Panicoideae</taxon>
        <taxon>Andropogonodae</taxon>
        <taxon>Paspaleae</taxon>
        <taxon>Paspalinae</taxon>
        <taxon>Paspalum</taxon>
    </lineage>
</organism>
<proteinExistence type="predicted"/>
<reference evidence="2 3" key="1">
    <citation type="submission" date="2024-02" db="EMBL/GenBank/DDBJ databases">
        <title>High-quality chromosome-scale genome assembly of Pensacola bahiagrass (Paspalum notatum Flugge var. saurae).</title>
        <authorList>
            <person name="Vega J.M."/>
            <person name="Podio M."/>
            <person name="Orjuela J."/>
            <person name="Siena L.A."/>
            <person name="Pessino S.C."/>
            <person name="Combes M.C."/>
            <person name="Mariac C."/>
            <person name="Albertini E."/>
            <person name="Pupilli F."/>
            <person name="Ortiz J.P.A."/>
            <person name="Leblanc O."/>
        </authorList>
    </citation>
    <scope>NUCLEOTIDE SEQUENCE [LARGE SCALE GENOMIC DNA]</scope>
    <source>
        <strain evidence="2">R1</strain>
        <tissue evidence="2">Leaf</tissue>
    </source>
</reference>
<dbReference type="AlphaFoldDB" id="A0AAQ3TUN1"/>